<dbReference type="GO" id="GO:0016874">
    <property type="term" value="F:ligase activity"/>
    <property type="evidence" value="ECO:0007669"/>
    <property type="project" value="UniProtKB-KW"/>
</dbReference>
<keyword evidence="8" id="KW-0012">Acyltransferase</keyword>
<feature type="compositionally biased region" description="Acidic residues" evidence="6">
    <location>
        <begin position="621"/>
        <end position="631"/>
    </location>
</feature>
<evidence type="ECO:0000259" key="7">
    <source>
        <dbReference type="PROSITE" id="PS50237"/>
    </source>
</evidence>
<dbReference type="GO" id="GO:0000209">
    <property type="term" value="P:protein polyubiquitination"/>
    <property type="evidence" value="ECO:0007669"/>
    <property type="project" value="InterPro"/>
</dbReference>
<dbReference type="GO" id="GO:0061630">
    <property type="term" value="F:ubiquitin protein ligase activity"/>
    <property type="evidence" value="ECO:0007669"/>
    <property type="project" value="UniProtKB-EC"/>
</dbReference>
<accession>A0A9W8H5D5</accession>
<feature type="active site" description="Glycyl thioester intermediate" evidence="5">
    <location>
        <position position="1184"/>
    </location>
</feature>
<evidence type="ECO:0000256" key="1">
    <source>
        <dbReference type="ARBA" id="ARBA00000885"/>
    </source>
</evidence>
<reference evidence="8" key="1">
    <citation type="submission" date="2022-07" db="EMBL/GenBank/DDBJ databases">
        <title>Phylogenomic reconstructions and comparative analyses of Kickxellomycotina fungi.</title>
        <authorList>
            <person name="Reynolds N.K."/>
            <person name="Stajich J.E."/>
            <person name="Barry K."/>
            <person name="Grigoriev I.V."/>
            <person name="Crous P."/>
            <person name="Smith M.E."/>
        </authorList>
    </citation>
    <scope>NUCLEOTIDE SEQUENCE</scope>
    <source>
        <strain evidence="8">BCRC 34297</strain>
    </source>
</reference>
<keyword evidence="8" id="KW-0436">Ligase</keyword>
<keyword evidence="9" id="KW-1185">Reference proteome</keyword>
<dbReference type="AlphaFoldDB" id="A0A9W8H5D5"/>
<evidence type="ECO:0000313" key="8">
    <source>
        <dbReference type="EMBL" id="KAJ2756395.1"/>
    </source>
</evidence>
<protein>
    <recommendedName>
        <fullName evidence="2">HECT-type E3 ubiquitin transferase</fullName>
        <ecNumber evidence="2">2.3.2.26</ecNumber>
    </recommendedName>
</protein>
<organism evidence="8 9">
    <name type="scientific">Coemansia pectinata</name>
    <dbReference type="NCBI Taxonomy" id="1052879"/>
    <lineage>
        <taxon>Eukaryota</taxon>
        <taxon>Fungi</taxon>
        <taxon>Fungi incertae sedis</taxon>
        <taxon>Zoopagomycota</taxon>
        <taxon>Kickxellomycotina</taxon>
        <taxon>Kickxellomycetes</taxon>
        <taxon>Kickxellales</taxon>
        <taxon>Kickxellaceae</taxon>
        <taxon>Coemansia</taxon>
    </lineage>
</organism>
<comment type="caution">
    <text evidence="8">The sequence shown here is derived from an EMBL/GenBank/DDBJ whole genome shotgun (WGS) entry which is preliminary data.</text>
</comment>
<dbReference type="SMART" id="SM00119">
    <property type="entry name" value="HECTc"/>
    <property type="match status" value="1"/>
</dbReference>
<dbReference type="EC" id="2.3.2.26" evidence="2"/>
<dbReference type="PROSITE" id="PS50237">
    <property type="entry name" value="HECT"/>
    <property type="match status" value="1"/>
</dbReference>
<sequence>MFSFQGDFRRQRNINLGGSRRNDASRANANAVLSKAHEDRERRELERRRQKAASTIQRFWRGKRDTAIWRQQMRECLDLSVLSHRQISLPDVYQALAHFSSYYDSRSTDTSTMHSILQLLFGAKDDMEATPSSQGIFTMVRESSSSSDDKQEKWVVLVSRLLGQSIDTLASGHASFRGYTDLVLNSVACAATAYGGKTWSFGWLVLYRMVVAKNLYAFLARCISDGDYKSRAGNVTTALDLAMRPLAFAPMRDLAMPCFAQWILAIPGLLNKIDVHGVTTLTRIDAEWIQLFECVRDEMLAKQRQQQQQTYSSSGADSVELSVAAINTIGNMTAFISPQLSRSGSPTEFDSAFVAACAACASAIPSCDLFAAKRTLVGNSQASRLVRAVDPLALKWLNNAMSAQILELLVRASCESAATGHGGDVAAQSAQTLLLTFIQRWGQTVGRAALDSIFQSVDIRAVRWHNVLRDKGFLERFAGARTKIEFIKAYDLSRFQLLCEVLNRQLQAIGDDELFEKGMSLSIDEIKVVARASRNIAFALYWAQEESEDMVRIRDATAALTRQLFIRNARHPFVDEEFWLIQPALLDMTSFADKVAEDPVFTAETTDAADEGGASSAGSDSESESDMDVDDDSRNGGSAAPAAHGARNSRFSWLTAAYSGLARSPLSRVDRSITTPRVAVLRNIPFVVPFSDRVRLFHALIKRDRARLSGGQSLDLFGSMSPNHGPPARARVRRGRIFDDGFRALFPVLSGRLVKIQDSSEDGVSSPREPLTRPTFRARQQGRQVIDIDEFGQLLYEDDADDDGEDYGEDELGGRARDPSYWGMLNMEQLGMPRGSTDSRAIASLSSRTSMFKRRMQIQFVDAYGMVEAGIDGGGVFKEFLTSLVREAFDPRAGMFNSTDHNHLYPNPEALHGDASSRLLTLDKFKFLGAVIGKALYEGVLVDAPFAQFFLGRFLGQLPGFNDLPTLDEDFYRGLVALKNYPLSEHLSAADDGNDENDEIYQVFGMDFTVTVSTRDGKKTAVPLVPRGDTIKVTSRNRLLYLDLIAQFKLVKQISDPVNSFLSGLHAIIPPVWLSLLFASPLELSRLLCGDSGTIDVANWKQNTHYDGAYRAKTSEHPTIVAFWNVVENSLSEKQRQDLCRFATSCERPPLLGFAELNPRFCITSSSSDQNGEHDHRLPSASTCVNLLKLPVYSSEGVLRAKLIAAIESGAGFDLS</sequence>
<comment type="catalytic activity">
    <reaction evidence="1">
        <text>S-ubiquitinyl-[E2 ubiquitin-conjugating enzyme]-L-cysteine + [acceptor protein]-L-lysine = [E2 ubiquitin-conjugating enzyme]-L-cysteine + N(6)-ubiquitinyl-[acceptor protein]-L-lysine.</text>
        <dbReference type="EC" id="2.3.2.26"/>
    </reaction>
</comment>
<dbReference type="Gene3D" id="3.30.2160.10">
    <property type="entry name" value="Hect, E3 ligase catalytic domain"/>
    <property type="match status" value="1"/>
</dbReference>
<proteinExistence type="predicted"/>
<dbReference type="SUPFAM" id="SSF56204">
    <property type="entry name" value="Hect, E3 ligase catalytic domain"/>
    <property type="match status" value="1"/>
</dbReference>
<name>A0A9W8H5D5_9FUNG</name>
<dbReference type="PANTHER" id="PTHR45700">
    <property type="entry name" value="UBIQUITIN-PROTEIN LIGASE E3C"/>
    <property type="match status" value="1"/>
</dbReference>
<dbReference type="Pfam" id="PF00632">
    <property type="entry name" value="HECT"/>
    <property type="match status" value="1"/>
</dbReference>
<dbReference type="EMBL" id="JANBUH010000027">
    <property type="protein sequence ID" value="KAJ2756395.1"/>
    <property type="molecule type" value="Genomic_DNA"/>
</dbReference>
<dbReference type="CDD" id="cd00078">
    <property type="entry name" value="HECTc"/>
    <property type="match status" value="1"/>
</dbReference>
<evidence type="ECO:0000313" key="9">
    <source>
        <dbReference type="Proteomes" id="UP001140011"/>
    </source>
</evidence>
<keyword evidence="3 8" id="KW-0808">Transferase</keyword>
<dbReference type="InterPro" id="IPR044611">
    <property type="entry name" value="E3A/B/C-like"/>
</dbReference>
<evidence type="ECO:0000256" key="2">
    <source>
        <dbReference type="ARBA" id="ARBA00012485"/>
    </source>
</evidence>
<gene>
    <name evidence="8" type="primary">HUL5</name>
    <name evidence="8" type="ORF">GGI19_000876</name>
</gene>
<evidence type="ECO:0000256" key="5">
    <source>
        <dbReference type="PROSITE-ProRule" id="PRU00104"/>
    </source>
</evidence>
<dbReference type="InterPro" id="IPR035983">
    <property type="entry name" value="Hect_E3_ubiquitin_ligase"/>
</dbReference>
<dbReference type="OrthoDB" id="8068875at2759"/>
<dbReference type="Gene3D" id="3.90.1750.10">
    <property type="entry name" value="Hect, E3 ligase catalytic domains"/>
    <property type="match status" value="1"/>
</dbReference>
<dbReference type="GO" id="GO:0006511">
    <property type="term" value="P:ubiquitin-dependent protein catabolic process"/>
    <property type="evidence" value="ECO:0007669"/>
    <property type="project" value="TreeGrafter"/>
</dbReference>
<feature type="region of interest" description="Disordered" evidence="6">
    <location>
        <begin position="604"/>
        <end position="644"/>
    </location>
</feature>
<dbReference type="Gene3D" id="3.30.2410.10">
    <property type="entry name" value="Hect, E3 ligase catalytic domain"/>
    <property type="match status" value="1"/>
</dbReference>
<dbReference type="InterPro" id="IPR000569">
    <property type="entry name" value="HECT_dom"/>
</dbReference>
<feature type="domain" description="HECT" evidence="7">
    <location>
        <begin position="848"/>
        <end position="1216"/>
    </location>
</feature>
<evidence type="ECO:0000256" key="4">
    <source>
        <dbReference type="ARBA" id="ARBA00022786"/>
    </source>
</evidence>
<feature type="compositionally biased region" description="Low complexity" evidence="6">
    <location>
        <begin position="611"/>
        <end position="620"/>
    </location>
</feature>
<evidence type="ECO:0000256" key="6">
    <source>
        <dbReference type="SAM" id="MobiDB-lite"/>
    </source>
</evidence>
<dbReference type="Proteomes" id="UP001140011">
    <property type="component" value="Unassembled WGS sequence"/>
</dbReference>
<dbReference type="PANTHER" id="PTHR45700:SF2">
    <property type="entry name" value="UBIQUITIN-PROTEIN LIGASE E3C"/>
    <property type="match status" value="1"/>
</dbReference>
<keyword evidence="4 5" id="KW-0833">Ubl conjugation pathway</keyword>
<evidence type="ECO:0000256" key="3">
    <source>
        <dbReference type="ARBA" id="ARBA00022679"/>
    </source>
</evidence>